<feature type="compositionally biased region" description="Low complexity" evidence="1">
    <location>
        <begin position="64"/>
        <end position="74"/>
    </location>
</feature>
<dbReference type="AlphaFoldDB" id="A0A6J4K5M2"/>
<name>A0A6J4K5M2_9ACTN</name>
<sequence length="133" mass="13562">ERPGPYGRPTPAGLGHGGGGRAAPDHPAAGVPGAGALVVPGRRGPDGAGLRGRRDRAGGGLRGAAGEEAAGRRAPGRVLRGDLPRQRRAVPRGHRRLRPRHRPQAPGPAVLPAAARALGAVRRRLAAAYPSRL</sequence>
<protein>
    <submittedName>
        <fullName evidence="2">Uncharacterized protein</fullName>
    </submittedName>
</protein>
<accession>A0A6J4K5M2</accession>
<feature type="compositionally biased region" description="Low complexity" evidence="1">
    <location>
        <begin position="25"/>
        <end position="42"/>
    </location>
</feature>
<organism evidence="2">
    <name type="scientific">uncultured Friedmanniella sp</name>
    <dbReference type="NCBI Taxonomy" id="335381"/>
    <lineage>
        <taxon>Bacteria</taxon>
        <taxon>Bacillati</taxon>
        <taxon>Actinomycetota</taxon>
        <taxon>Actinomycetes</taxon>
        <taxon>Propionibacteriales</taxon>
        <taxon>Nocardioidaceae</taxon>
        <taxon>Friedmanniella</taxon>
        <taxon>environmental samples</taxon>
    </lineage>
</organism>
<gene>
    <name evidence="2" type="ORF">AVDCRST_MAG48-969</name>
</gene>
<proteinExistence type="predicted"/>
<evidence type="ECO:0000313" key="2">
    <source>
        <dbReference type="EMBL" id="CAA9296336.1"/>
    </source>
</evidence>
<dbReference type="EMBL" id="CADCTS010000140">
    <property type="protein sequence ID" value="CAA9296336.1"/>
    <property type="molecule type" value="Genomic_DNA"/>
</dbReference>
<feature type="non-terminal residue" evidence="2">
    <location>
        <position position="133"/>
    </location>
</feature>
<feature type="non-terminal residue" evidence="2">
    <location>
        <position position="1"/>
    </location>
</feature>
<reference evidence="2" key="1">
    <citation type="submission" date="2020-02" db="EMBL/GenBank/DDBJ databases">
        <authorList>
            <person name="Meier V. D."/>
        </authorList>
    </citation>
    <scope>NUCLEOTIDE SEQUENCE</scope>
    <source>
        <strain evidence="2">AVDCRST_MAG48</strain>
    </source>
</reference>
<evidence type="ECO:0000256" key="1">
    <source>
        <dbReference type="SAM" id="MobiDB-lite"/>
    </source>
</evidence>
<feature type="region of interest" description="Disordered" evidence="1">
    <location>
        <begin position="1"/>
        <end position="74"/>
    </location>
</feature>